<evidence type="ECO:0000256" key="1">
    <source>
        <dbReference type="ARBA" id="ARBA00004604"/>
    </source>
</evidence>
<comment type="similarity">
    <text evidence="2 11">Belongs to the RRP36 family.</text>
</comment>
<organism evidence="13 14">
    <name type="scientific">Coccidioides immitis H538.4</name>
    <dbReference type="NCBI Taxonomy" id="396776"/>
    <lineage>
        <taxon>Eukaryota</taxon>
        <taxon>Fungi</taxon>
        <taxon>Dikarya</taxon>
        <taxon>Ascomycota</taxon>
        <taxon>Pezizomycotina</taxon>
        <taxon>Eurotiomycetes</taxon>
        <taxon>Eurotiomycetidae</taxon>
        <taxon>Onygenales</taxon>
        <taxon>Onygenaceae</taxon>
        <taxon>Coccidioides</taxon>
    </lineage>
</organism>
<evidence type="ECO:0000256" key="12">
    <source>
        <dbReference type="SAM" id="MobiDB-lite"/>
    </source>
</evidence>
<reference evidence="14" key="1">
    <citation type="journal article" date="2010" name="Genome Res.">
        <title>Population genomic sequencing of Coccidioides fungi reveals recent hybridization and transposon control.</title>
        <authorList>
            <person name="Neafsey D.E."/>
            <person name="Barker B.M."/>
            <person name="Sharpton T.J."/>
            <person name="Stajich J.E."/>
            <person name="Park D.J."/>
            <person name="Whiston E."/>
            <person name="Hung C.-Y."/>
            <person name="McMahan C."/>
            <person name="White J."/>
            <person name="Sykes S."/>
            <person name="Heiman D."/>
            <person name="Young S."/>
            <person name="Zeng Q."/>
            <person name="Abouelleil A."/>
            <person name="Aftuck L."/>
            <person name="Bessette D."/>
            <person name="Brown A."/>
            <person name="FitzGerald M."/>
            <person name="Lui A."/>
            <person name="Macdonald J.P."/>
            <person name="Priest M."/>
            <person name="Orbach M.J."/>
            <person name="Galgiani J.N."/>
            <person name="Kirkland T.N."/>
            <person name="Cole G.T."/>
            <person name="Birren B.W."/>
            <person name="Henn M.R."/>
            <person name="Taylor J.W."/>
            <person name="Rounsley S.D."/>
        </authorList>
    </citation>
    <scope>NUCLEOTIDE SEQUENCE [LARGE SCALE GENOMIC DNA]</scope>
    <source>
        <strain evidence="14">H538.4</strain>
    </source>
</reference>
<dbReference type="GO" id="GO:0005730">
    <property type="term" value="C:nucleolus"/>
    <property type="evidence" value="ECO:0007669"/>
    <property type="project" value="UniProtKB-SubCell"/>
</dbReference>
<evidence type="ECO:0000256" key="7">
    <source>
        <dbReference type="ARBA" id="ARBA00023054"/>
    </source>
</evidence>
<evidence type="ECO:0000256" key="6">
    <source>
        <dbReference type="ARBA" id="ARBA00022552"/>
    </source>
</evidence>
<gene>
    <name evidence="13" type="ORF">CIHG_07007</name>
</gene>
<dbReference type="InterPro" id="IPR009292">
    <property type="entry name" value="RRP36"/>
</dbReference>
<evidence type="ECO:0000256" key="2">
    <source>
        <dbReference type="ARBA" id="ARBA00009418"/>
    </source>
</evidence>
<evidence type="ECO:0000256" key="8">
    <source>
        <dbReference type="ARBA" id="ARBA00023242"/>
    </source>
</evidence>
<feature type="compositionally biased region" description="Basic and acidic residues" evidence="12">
    <location>
        <begin position="320"/>
        <end position="334"/>
    </location>
</feature>
<feature type="compositionally biased region" description="Basic and acidic residues" evidence="12">
    <location>
        <begin position="103"/>
        <end position="130"/>
    </location>
</feature>
<feature type="region of interest" description="Disordered" evidence="12">
    <location>
        <begin position="247"/>
        <end position="283"/>
    </location>
</feature>
<evidence type="ECO:0000313" key="13">
    <source>
        <dbReference type="EMBL" id="KMU89334.1"/>
    </source>
</evidence>
<evidence type="ECO:0000256" key="11">
    <source>
        <dbReference type="RuleBase" id="RU368027"/>
    </source>
</evidence>
<dbReference type="EMBL" id="DS017011">
    <property type="protein sequence ID" value="KMU89334.1"/>
    <property type="molecule type" value="Genomic_DNA"/>
</dbReference>
<feature type="region of interest" description="Disordered" evidence="12">
    <location>
        <begin position="84"/>
        <end position="190"/>
    </location>
</feature>
<accession>A0A0J8RYS1</accession>
<dbReference type="eggNOG" id="KOG3190">
    <property type="taxonomic scope" value="Eukaryota"/>
</dbReference>
<evidence type="ECO:0000256" key="3">
    <source>
        <dbReference type="ARBA" id="ARBA00011167"/>
    </source>
</evidence>
<evidence type="ECO:0000256" key="4">
    <source>
        <dbReference type="ARBA" id="ARBA00016695"/>
    </source>
</evidence>
<keyword evidence="5 11" id="KW-0690">Ribosome biogenesis</keyword>
<proteinExistence type="inferred from homology"/>
<comment type="subcellular location">
    <subcellularLocation>
        <location evidence="1 11">Nucleus</location>
        <location evidence="1 11">Nucleolus</location>
    </subcellularLocation>
</comment>
<dbReference type="Proteomes" id="UP000054563">
    <property type="component" value="Unassembled WGS sequence"/>
</dbReference>
<comment type="subunit">
    <text evidence="3 11">Associates with 90S and pre-40S pre-ribosomal particles.</text>
</comment>
<name>A0A0J8RYS1_COCIT</name>
<dbReference type="OrthoDB" id="448446at2759"/>
<protein>
    <recommendedName>
        <fullName evidence="4 11">rRNA biogenesis protein RRP36</fullName>
    </recommendedName>
</protein>
<dbReference type="Pfam" id="PF06102">
    <property type="entry name" value="RRP36"/>
    <property type="match status" value="1"/>
</dbReference>
<evidence type="ECO:0000256" key="9">
    <source>
        <dbReference type="ARBA" id="ARBA00023274"/>
    </source>
</evidence>
<dbReference type="VEuPathDB" id="FungiDB:CIHG_07007"/>
<evidence type="ECO:0000256" key="5">
    <source>
        <dbReference type="ARBA" id="ARBA00022517"/>
    </source>
</evidence>
<keyword evidence="7" id="KW-0175">Coiled coil</keyword>
<comment type="function">
    <text evidence="10 11">Component of the 90S pre-ribosome involved in the maturation of rRNAs. Required for early cleavages of the pre-RNAs in the 40S ribosomal subunit maturation pathway.</text>
</comment>
<evidence type="ECO:0000313" key="14">
    <source>
        <dbReference type="Proteomes" id="UP000054563"/>
    </source>
</evidence>
<feature type="region of interest" description="Disordered" evidence="12">
    <location>
        <begin position="305"/>
        <end position="334"/>
    </location>
</feature>
<sequence>MALLDSLNRRIKARVDDDDPEEYSDLSSSEQDGSDADSDKLEGSEAASDGGSDDEELSDSSAPEDTAIDASLNQISFGALAKAQASLGLSSSSSSNNRRKRKLSTDKEQGPSPLDDIRARIRATREEKSKSTASTTTSKDKKDLPHRSSKHAPTVQSSKHAVSRKRTVVDATAISGPKARDPRFDSVVLSHGTSNPQALGNAQAAAAKNYSFLNDYRDAELSSLKQQLAKAKNPAEKEQLKRTIRSMTDKIRTFERKQREKEVAARHRRRERDLIREGKKSTPYFLKKGDVKKEVLKQRYEEMGAKERQKSIVRRRKKVAARERREMPDMRRTG</sequence>
<dbReference type="GO" id="GO:0000462">
    <property type="term" value="P:maturation of SSU-rRNA from tricistronic rRNA transcript (SSU-rRNA, 5.8S rRNA, LSU-rRNA)"/>
    <property type="evidence" value="ECO:0007669"/>
    <property type="project" value="TreeGrafter"/>
</dbReference>
<dbReference type="STRING" id="396776.A0A0J8RYS1"/>
<feature type="region of interest" description="Disordered" evidence="12">
    <location>
        <begin position="1"/>
        <end position="69"/>
    </location>
</feature>
<keyword evidence="8 11" id="KW-0539">Nucleus</keyword>
<keyword evidence="6 11" id="KW-0698">rRNA processing</keyword>
<feature type="compositionally biased region" description="Low complexity" evidence="12">
    <location>
        <begin position="84"/>
        <end position="96"/>
    </location>
</feature>
<dbReference type="PANTHER" id="PTHR21738">
    <property type="entry name" value="RIBOSOMAL RNA PROCESSING PROTEIN 36 HOMOLOG"/>
    <property type="match status" value="1"/>
</dbReference>
<dbReference type="GO" id="GO:0030686">
    <property type="term" value="C:90S preribosome"/>
    <property type="evidence" value="ECO:0007669"/>
    <property type="project" value="TreeGrafter"/>
</dbReference>
<dbReference type="PANTHER" id="PTHR21738:SF0">
    <property type="entry name" value="RIBOSOMAL RNA PROCESSING PROTEIN 36 HOMOLOG"/>
    <property type="match status" value="1"/>
</dbReference>
<dbReference type="AlphaFoldDB" id="A0A0J8RYS1"/>
<evidence type="ECO:0000256" key="10">
    <source>
        <dbReference type="ARBA" id="ARBA00025053"/>
    </source>
</evidence>
<keyword evidence="9 11" id="KW-0687">Ribonucleoprotein</keyword>
<feature type="compositionally biased region" description="Basic and acidic residues" evidence="12">
    <location>
        <begin position="247"/>
        <end position="280"/>
    </location>
</feature>